<dbReference type="AlphaFoldDB" id="A0A1G7B392"/>
<organism evidence="3 4">
    <name type="scientific">Psychrobacter pacificensis</name>
    <dbReference type="NCBI Taxonomy" id="112002"/>
    <lineage>
        <taxon>Bacteria</taxon>
        <taxon>Pseudomonadati</taxon>
        <taxon>Pseudomonadota</taxon>
        <taxon>Gammaproteobacteria</taxon>
        <taxon>Moraxellales</taxon>
        <taxon>Moraxellaceae</taxon>
        <taxon>Psychrobacter</taxon>
    </lineage>
</organism>
<reference evidence="1" key="1">
    <citation type="journal article" date="2014" name="Int. J. Syst. Evol. Microbiol.">
        <title>Complete genome of a new Firmicutes species belonging to the dominant human colonic microbiota ('Ruminococcus bicirculans') reveals two chromosomes and a selective capacity to utilize plant glucans.</title>
        <authorList>
            <consortium name="NISC Comparative Sequencing Program"/>
            <person name="Wegmann U."/>
            <person name="Louis P."/>
            <person name="Goesmann A."/>
            <person name="Henrissat B."/>
            <person name="Duncan S.H."/>
            <person name="Flint H.J."/>
        </authorList>
    </citation>
    <scope>NUCLEOTIDE SEQUENCE</scope>
    <source>
        <strain evidence="1">NBRC 103191</strain>
    </source>
</reference>
<evidence type="ECO:0000313" key="1">
    <source>
        <dbReference type="EMBL" id="GLR27792.1"/>
    </source>
</evidence>
<reference evidence="5" key="3">
    <citation type="journal article" date="2019" name="Int. J. Syst. Evol. Microbiol.">
        <title>The Global Catalogue of Microorganisms (GCM) 10K type strain sequencing project: providing services to taxonomists for standard genome sequencing and annotation.</title>
        <authorList>
            <consortium name="The Broad Institute Genomics Platform"/>
            <consortium name="The Broad Institute Genome Sequencing Center for Infectious Disease"/>
            <person name="Wu L."/>
            <person name="Ma J."/>
        </authorList>
    </citation>
    <scope>NUCLEOTIDE SEQUENCE [LARGE SCALE GENOMIC DNA]</scope>
    <source>
        <strain evidence="5">NBRC 103191</strain>
    </source>
</reference>
<evidence type="ECO:0000313" key="3">
    <source>
        <dbReference type="EMBL" id="SDE21578.1"/>
    </source>
</evidence>
<evidence type="ECO:0000313" key="2">
    <source>
        <dbReference type="EMBL" id="GLR28970.1"/>
    </source>
</evidence>
<keyword evidence="5" id="KW-1185">Reference proteome</keyword>
<gene>
    <name evidence="1" type="ORF">GCM10007915_00300</name>
    <name evidence="2" type="ORF">GCM10007915_12080</name>
    <name evidence="3" type="ORF">SAMN05660405_02703</name>
</gene>
<dbReference type="EMBL" id="BSOK01000020">
    <property type="protein sequence ID" value="GLR28970.1"/>
    <property type="molecule type" value="Genomic_DNA"/>
</dbReference>
<accession>A0A1G7B392</accession>
<dbReference type="EMBL" id="BSOK01000002">
    <property type="protein sequence ID" value="GLR27792.1"/>
    <property type="molecule type" value="Genomic_DNA"/>
</dbReference>
<dbReference type="Proteomes" id="UP001156645">
    <property type="component" value="Unassembled WGS sequence"/>
</dbReference>
<dbReference type="RefSeq" id="WP_093071467.1">
    <property type="nucleotide sequence ID" value="NZ_BSOK01000002.1"/>
</dbReference>
<protein>
    <submittedName>
        <fullName evidence="3">Uncharacterized protein</fullName>
    </submittedName>
</protein>
<sequence length="95" mass="10529">MNPNTKKLRDNAIKVSVDHYDHQILLAHAEKAGVELATLVRQLAMAQLHHLMFDEQPIAMLLPSTNTVELPMTHFLAMFQGQQSTAMTNGGVHVA</sequence>
<dbReference type="Proteomes" id="UP000198501">
    <property type="component" value="Unassembled WGS sequence"/>
</dbReference>
<evidence type="ECO:0000313" key="5">
    <source>
        <dbReference type="Proteomes" id="UP001156645"/>
    </source>
</evidence>
<proteinExistence type="predicted"/>
<name>A0A1G7B392_9GAMM</name>
<dbReference type="EMBL" id="FNAL01000051">
    <property type="protein sequence ID" value="SDE21578.1"/>
    <property type="molecule type" value="Genomic_DNA"/>
</dbReference>
<evidence type="ECO:0000313" key="4">
    <source>
        <dbReference type="Proteomes" id="UP000198501"/>
    </source>
</evidence>
<reference evidence="3 4" key="2">
    <citation type="submission" date="2016-10" db="EMBL/GenBank/DDBJ databases">
        <authorList>
            <person name="de Groot N.N."/>
        </authorList>
    </citation>
    <scope>NUCLEOTIDE SEQUENCE [LARGE SCALE GENOMIC DNA]</scope>
    <source>
        <strain evidence="3 4">DSM 23406</strain>
    </source>
</reference>
<reference evidence="1" key="4">
    <citation type="submission" date="2023-01" db="EMBL/GenBank/DDBJ databases">
        <title>Draft genome sequence of Psychrobacter pacificensis strain NBRC 103191.</title>
        <authorList>
            <person name="Sun Q."/>
            <person name="Mori K."/>
        </authorList>
    </citation>
    <scope>NUCLEOTIDE SEQUENCE</scope>
    <source>
        <strain evidence="1">NBRC 103191</strain>
    </source>
</reference>